<dbReference type="GO" id="GO:0000271">
    <property type="term" value="P:polysaccharide biosynthetic process"/>
    <property type="evidence" value="ECO:0007669"/>
    <property type="project" value="TreeGrafter"/>
</dbReference>
<comment type="similarity">
    <text evidence="1 2">Belongs to the DegT/DnrJ/EryC1 family.</text>
</comment>
<dbReference type="OrthoDB" id="9768668at2"/>
<dbReference type="PANTHER" id="PTHR30244:SF34">
    <property type="entry name" value="DTDP-4-AMINO-4,6-DIDEOXYGALACTOSE TRANSAMINASE"/>
    <property type="match status" value="1"/>
</dbReference>
<sequence length="389" mass="43685">MFYELAAPSWGQEEVDALQRVIASGRFTMGEQVATFERAFAEYFGMRQGVMVNSGSSANLVGIAALFYRQDRPLQRGDEVIVPAISWATTYHPLQQYGLRLRFVDVELETLNLDVSKLEAALTPRTRAILPVSILGNPAALDVIRAFADAHGLYVFEDNCESMDAELNGRKTGTFGDLNTFSFFFSHHISTMEGGMILTDDTELAHLCRSLRAHGWTRDLPPDSPVYQRRSEDHFEAYRFILPGYNVRPLEMEGAVGLEQLKKLPAMTAARRRNLALFQSLFAGDERFIIQRENGKSSSFSFTIILNPAAKLDRRKVFAALGDADIGYRIITGGCFLRHDVIKYYDHDIVGGIENANLAHDCGFFVGNHPFDLTPQIERLRDVLDTVCR</sequence>
<evidence type="ECO:0000313" key="3">
    <source>
        <dbReference type="EMBL" id="OYQ19533.1"/>
    </source>
</evidence>
<comment type="caution">
    <text evidence="3">The sequence shown here is derived from an EMBL/GenBank/DDBJ whole genome shotgun (WGS) entry which is preliminary data.</text>
</comment>
<dbReference type="InterPro" id="IPR000653">
    <property type="entry name" value="DegT/StrS_aminotransferase"/>
</dbReference>
<dbReference type="SUPFAM" id="SSF53383">
    <property type="entry name" value="PLP-dependent transferases"/>
    <property type="match status" value="1"/>
</dbReference>
<dbReference type="RefSeq" id="WP_094408638.1">
    <property type="nucleotide sequence ID" value="NZ_BMJZ01000004.1"/>
</dbReference>
<reference evidence="3 4" key="1">
    <citation type="submission" date="2017-07" db="EMBL/GenBank/DDBJ databases">
        <title>Elstera cyanobacteriorum sp. nov., a novel bacterium isolated from cyanobacterial aggregates in a eutrophic lake.</title>
        <authorList>
            <person name="Cai H."/>
        </authorList>
    </citation>
    <scope>NUCLEOTIDE SEQUENCE [LARGE SCALE GENOMIC DNA]</scope>
    <source>
        <strain evidence="3 4">TH019</strain>
    </source>
</reference>
<dbReference type="GO" id="GO:0030170">
    <property type="term" value="F:pyridoxal phosphate binding"/>
    <property type="evidence" value="ECO:0007669"/>
    <property type="project" value="TreeGrafter"/>
</dbReference>
<dbReference type="Proteomes" id="UP000216361">
    <property type="component" value="Unassembled WGS sequence"/>
</dbReference>
<dbReference type="PANTHER" id="PTHR30244">
    <property type="entry name" value="TRANSAMINASE"/>
    <property type="match status" value="1"/>
</dbReference>
<proteinExistence type="inferred from homology"/>
<keyword evidence="2" id="KW-0663">Pyridoxal phosphate</keyword>
<dbReference type="Gene3D" id="3.40.640.10">
    <property type="entry name" value="Type I PLP-dependent aspartate aminotransferase-like (Major domain)"/>
    <property type="match status" value="1"/>
</dbReference>
<dbReference type="PIRSF" id="PIRSF000390">
    <property type="entry name" value="PLP_StrS"/>
    <property type="match status" value="1"/>
</dbReference>
<organism evidence="3 4">
    <name type="scientific">Elstera cyanobacteriorum</name>
    <dbReference type="NCBI Taxonomy" id="2022747"/>
    <lineage>
        <taxon>Bacteria</taxon>
        <taxon>Pseudomonadati</taxon>
        <taxon>Pseudomonadota</taxon>
        <taxon>Alphaproteobacteria</taxon>
        <taxon>Rhodospirillales</taxon>
        <taxon>Rhodospirillaceae</taxon>
        <taxon>Elstera</taxon>
    </lineage>
</organism>
<keyword evidence="4" id="KW-1185">Reference proteome</keyword>
<dbReference type="Gene3D" id="3.90.1150.10">
    <property type="entry name" value="Aspartate Aminotransferase, domain 1"/>
    <property type="match status" value="1"/>
</dbReference>
<dbReference type="EMBL" id="NOXS01000031">
    <property type="protein sequence ID" value="OYQ19533.1"/>
    <property type="molecule type" value="Genomic_DNA"/>
</dbReference>
<name>A0A255XRE9_9PROT</name>
<dbReference type="InterPro" id="IPR015422">
    <property type="entry name" value="PyrdxlP-dep_Trfase_small"/>
</dbReference>
<dbReference type="InterPro" id="IPR015421">
    <property type="entry name" value="PyrdxlP-dep_Trfase_major"/>
</dbReference>
<evidence type="ECO:0000256" key="2">
    <source>
        <dbReference type="RuleBase" id="RU004508"/>
    </source>
</evidence>
<dbReference type="GO" id="GO:0008483">
    <property type="term" value="F:transaminase activity"/>
    <property type="evidence" value="ECO:0007669"/>
    <property type="project" value="TreeGrafter"/>
</dbReference>
<gene>
    <name evidence="3" type="ORF">CHR90_08960</name>
</gene>
<evidence type="ECO:0000256" key="1">
    <source>
        <dbReference type="ARBA" id="ARBA00037999"/>
    </source>
</evidence>
<dbReference type="CDD" id="cd00616">
    <property type="entry name" value="AHBA_syn"/>
    <property type="match status" value="1"/>
</dbReference>
<dbReference type="InterPro" id="IPR015424">
    <property type="entry name" value="PyrdxlP-dep_Trfase"/>
</dbReference>
<dbReference type="Pfam" id="PF01041">
    <property type="entry name" value="DegT_DnrJ_EryC1"/>
    <property type="match status" value="1"/>
</dbReference>
<dbReference type="AlphaFoldDB" id="A0A255XRE9"/>
<protein>
    <submittedName>
        <fullName evidence="3">Pyridoxamine 5-phosphate oxidase</fullName>
    </submittedName>
</protein>
<accession>A0A255XRE9</accession>
<evidence type="ECO:0000313" key="4">
    <source>
        <dbReference type="Proteomes" id="UP000216361"/>
    </source>
</evidence>